<dbReference type="GO" id="GO:0016887">
    <property type="term" value="F:ATP hydrolysis activity"/>
    <property type="evidence" value="ECO:0007669"/>
    <property type="project" value="InterPro"/>
</dbReference>
<evidence type="ECO:0000313" key="3">
    <source>
        <dbReference type="EMBL" id="KAI1878787.1"/>
    </source>
</evidence>
<dbReference type="Gene3D" id="3.40.50.300">
    <property type="entry name" value="P-loop containing nucleotide triphosphate hydrolases"/>
    <property type="match status" value="1"/>
</dbReference>
<gene>
    <name evidence="3" type="ORF">JX265_002964</name>
</gene>
<feature type="domain" description="ORC1/DEAH AAA+ ATPase" evidence="2">
    <location>
        <begin position="42"/>
        <end position="133"/>
    </location>
</feature>
<keyword evidence="4" id="KW-1185">Reference proteome</keyword>
<dbReference type="EMBL" id="JAFIMR010000005">
    <property type="protein sequence ID" value="KAI1878787.1"/>
    <property type="molecule type" value="Genomic_DNA"/>
</dbReference>
<dbReference type="AlphaFoldDB" id="A0A9Q0ATM0"/>
<sequence length="517" mass="58942">MEEDPPHKPRVCQSIHFPRNDEFVQRALVSEQIAQLLPPKTECQSAAIWGLGGSGKTQIALDYAYSRCSDPTCSVFWVHADTKTSFAQDYKDIAVKLGLPDNLDGDRLLTAVRNHIQTLPQWVLILDNADDLTLFGVGRSQDATKQGAPDLSVYVPRGPVGTVLWTSRDKQIVGSLVGPRRGINAVRMTSIEAETLFRAVAVVDISEGDAAHDDMTQLLTELDCLPLAITQVAAYIRRTRISIGEYLEKIRQRKKRWKALKNSAHDPHRRPEASNSVMETWNISMEYIQQQNKMAYDILSVLAYVDNQNIPFAMIKRIAQAPMYEDRKVNGTEMSHQRDDVTSAGNSPSSDTDSGDDEDEDVVEAVIRLEEFSFLTPRVEGKALATHAFRVYDMHKLVQEAISFNLHVRDFSTETQLTRIAFEVIDDLFPRKWHRDTWDKCEQYLGHTQRTAEWAQAHRREKDVASLLKRASNYLHYMGTLIRWVAKHSLLSHYINKGGSKSRQYSEHRYCEYSKWC</sequence>
<evidence type="ECO:0000313" key="4">
    <source>
        <dbReference type="Proteomes" id="UP000829685"/>
    </source>
</evidence>
<protein>
    <recommendedName>
        <fullName evidence="2">ORC1/DEAH AAA+ ATPase domain-containing protein</fullName>
    </recommendedName>
</protein>
<comment type="caution">
    <text evidence="3">The sequence shown here is derived from an EMBL/GenBank/DDBJ whole genome shotgun (WGS) entry which is preliminary data.</text>
</comment>
<dbReference type="SUPFAM" id="SSF52540">
    <property type="entry name" value="P-loop containing nucleoside triphosphate hydrolases"/>
    <property type="match status" value="1"/>
</dbReference>
<reference evidence="3" key="1">
    <citation type="submission" date="2021-03" db="EMBL/GenBank/DDBJ databases">
        <title>Revisited historic fungal species revealed as producer of novel bioactive compounds through whole genome sequencing and comparative genomics.</title>
        <authorList>
            <person name="Vignolle G.A."/>
            <person name="Hochenegger N."/>
            <person name="Mach R.L."/>
            <person name="Mach-Aigner A.R."/>
            <person name="Javad Rahimi M."/>
            <person name="Salim K.A."/>
            <person name="Chan C.M."/>
            <person name="Lim L.B.L."/>
            <person name="Cai F."/>
            <person name="Druzhinina I.S."/>
            <person name="U'Ren J.M."/>
            <person name="Derntl C."/>
        </authorList>
    </citation>
    <scope>NUCLEOTIDE SEQUENCE</scope>
    <source>
        <strain evidence="3">TUCIM 5799</strain>
    </source>
</reference>
<dbReference type="PANTHER" id="PTHR35205:SF1">
    <property type="entry name" value="ZU5 DOMAIN-CONTAINING PROTEIN"/>
    <property type="match status" value="1"/>
</dbReference>
<feature type="region of interest" description="Disordered" evidence="1">
    <location>
        <begin position="331"/>
        <end position="359"/>
    </location>
</feature>
<dbReference type="Proteomes" id="UP000829685">
    <property type="component" value="Unassembled WGS sequence"/>
</dbReference>
<dbReference type="InterPro" id="IPR027417">
    <property type="entry name" value="P-loop_NTPase"/>
</dbReference>
<dbReference type="Pfam" id="PF13401">
    <property type="entry name" value="AAA_22"/>
    <property type="match status" value="1"/>
</dbReference>
<dbReference type="PANTHER" id="PTHR35205">
    <property type="entry name" value="NB-ARC AND TPR DOMAIN PROTEIN"/>
    <property type="match status" value="1"/>
</dbReference>
<organism evidence="3 4">
    <name type="scientific">Neoarthrinium moseri</name>
    <dbReference type="NCBI Taxonomy" id="1658444"/>
    <lineage>
        <taxon>Eukaryota</taxon>
        <taxon>Fungi</taxon>
        <taxon>Dikarya</taxon>
        <taxon>Ascomycota</taxon>
        <taxon>Pezizomycotina</taxon>
        <taxon>Sordariomycetes</taxon>
        <taxon>Xylariomycetidae</taxon>
        <taxon>Amphisphaeriales</taxon>
        <taxon>Apiosporaceae</taxon>
        <taxon>Neoarthrinium</taxon>
    </lineage>
</organism>
<evidence type="ECO:0000256" key="1">
    <source>
        <dbReference type="SAM" id="MobiDB-lite"/>
    </source>
</evidence>
<name>A0A9Q0ATM0_9PEZI</name>
<proteinExistence type="predicted"/>
<evidence type="ECO:0000259" key="2">
    <source>
        <dbReference type="Pfam" id="PF13401"/>
    </source>
</evidence>
<feature type="compositionally biased region" description="Basic and acidic residues" evidence="1">
    <location>
        <begin position="331"/>
        <end position="341"/>
    </location>
</feature>
<dbReference type="InterPro" id="IPR049945">
    <property type="entry name" value="AAA_22"/>
</dbReference>
<accession>A0A9Q0ATM0</accession>